<comment type="caution">
    <text evidence="2">The sequence shown here is derived from an EMBL/GenBank/DDBJ whole genome shotgun (WGS) entry which is preliminary data.</text>
</comment>
<feature type="region of interest" description="Disordered" evidence="1">
    <location>
        <begin position="284"/>
        <end position="304"/>
    </location>
</feature>
<reference evidence="2 3" key="1">
    <citation type="submission" date="2022-10" db="EMBL/GenBank/DDBJ databases">
        <title>High-quality genome sequences of two octocoral-associated bacteria, Endozoicomonas euniceicola EF212 and Endozoicomonas gorgoniicola PS125.</title>
        <authorList>
            <person name="Chiou Y.-J."/>
            <person name="Chen Y.-H."/>
        </authorList>
    </citation>
    <scope>NUCLEOTIDE SEQUENCE [LARGE SCALE GENOMIC DNA]</scope>
    <source>
        <strain evidence="2 3">PS125</strain>
    </source>
</reference>
<gene>
    <name evidence="2" type="ORF">NX722_08700</name>
</gene>
<dbReference type="Proteomes" id="UP001209854">
    <property type="component" value="Unassembled WGS sequence"/>
</dbReference>
<keyword evidence="3" id="KW-1185">Reference proteome</keyword>
<organism evidence="2 3">
    <name type="scientific">Endozoicomonas gorgoniicola</name>
    <dbReference type="NCBI Taxonomy" id="1234144"/>
    <lineage>
        <taxon>Bacteria</taxon>
        <taxon>Pseudomonadati</taxon>
        <taxon>Pseudomonadota</taxon>
        <taxon>Gammaproteobacteria</taxon>
        <taxon>Oceanospirillales</taxon>
        <taxon>Endozoicomonadaceae</taxon>
        <taxon>Endozoicomonas</taxon>
    </lineage>
</organism>
<accession>A0ABT3MUG3</accession>
<protein>
    <submittedName>
        <fullName evidence="2">DUF3150 domain-containing protein</fullName>
    </submittedName>
</protein>
<dbReference type="EMBL" id="JAPFCC010000001">
    <property type="protein sequence ID" value="MCW7552718.1"/>
    <property type="molecule type" value="Genomic_DNA"/>
</dbReference>
<sequence>MSVTTVTQILNKMSVISVDCSVWSGSRRLKQEDLTLGQGGQLPPDDVVSLGSKKLCDRGVLKPFLRLREQACRICSREGVRFLGGYAVADSLVDDISSELDQVQADFQQQKQEFLAQYDQHIQEWVSAHPDFADAIRRAVPDVQNVSQRFGFDYTVYKVTEAPRPDTLNHQVNQLGNTLRDEISRDAQALFDQTFSGKQKVSRKAIRPILKLRDKLHSLSFVDQGIAPVVQRLDAGLKQIPKQGSLEGEALTQLMERVLLLCSAEQMQRCAEGLATITEPVKMQDSDQTVNSGNTPEATQEKTQEVLVEERAEERVQENSVPTQPVVNPAEEVPAAATFYF</sequence>
<proteinExistence type="predicted"/>
<evidence type="ECO:0000256" key="1">
    <source>
        <dbReference type="SAM" id="MobiDB-lite"/>
    </source>
</evidence>
<dbReference type="RefSeq" id="WP_262567647.1">
    <property type="nucleotide sequence ID" value="NZ_JAPFCC010000001.1"/>
</dbReference>
<feature type="compositionally biased region" description="Polar residues" evidence="1">
    <location>
        <begin position="286"/>
        <end position="298"/>
    </location>
</feature>
<dbReference type="InterPro" id="IPR021496">
    <property type="entry name" value="DUF3150"/>
</dbReference>
<evidence type="ECO:0000313" key="2">
    <source>
        <dbReference type="EMBL" id="MCW7552718.1"/>
    </source>
</evidence>
<dbReference type="Pfam" id="PF11348">
    <property type="entry name" value="DUF3150"/>
    <property type="match status" value="1"/>
</dbReference>
<name>A0ABT3MUG3_9GAMM</name>
<evidence type="ECO:0000313" key="3">
    <source>
        <dbReference type="Proteomes" id="UP001209854"/>
    </source>
</evidence>